<keyword evidence="1" id="KW-0812">Transmembrane</keyword>
<keyword evidence="1" id="KW-0472">Membrane</keyword>
<evidence type="ECO:0000256" key="1">
    <source>
        <dbReference type="SAM" id="Phobius"/>
    </source>
</evidence>
<sequence>MNWRAILIALAISYLLTGVGATLQLRKKDIPWTKETLVSIIVTFLWPYFLLERWLLKWEEKTRIP</sequence>
<organism evidence="2 3">
    <name type="scientific">Candidatus Jorgensenbacteria bacterium RIFCSPLOWO2_01_FULL_45_25b</name>
    <dbReference type="NCBI Taxonomy" id="1798471"/>
    <lineage>
        <taxon>Bacteria</taxon>
        <taxon>Candidatus Joergenseniibacteriota</taxon>
    </lineage>
</organism>
<protein>
    <recommendedName>
        <fullName evidence="4">DUF5671 domain-containing protein</fullName>
    </recommendedName>
</protein>
<evidence type="ECO:0008006" key="4">
    <source>
        <dbReference type="Google" id="ProtNLM"/>
    </source>
</evidence>
<keyword evidence="1" id="KW-1133">Transmembrane helix</keyword>
<reference evidence="2 3" key="1">
    <citation type="journal article" date="2016" name="Nat. Commun.">
        <title>Thousands of microbial genomes shed light on interconnected biogeochemical processes in an aquifer system.</title>
        <authorList>
            <person name="Anantharaman K."/>
            <person name="Brown C.T."/>
            <person name="Hug L.A."/>
            <person name="Sharon I."/>
            <person name="Castelle C.J."/>
            <person name="Probst A.J."/>
            <person name="Thomas B.C."/>
            <person name="Singh A."/>
            <person name="Wilkins M.J."/>
            <person name="Karaoz U."/>
            <person name="Brodie E.L."/>
            <person name="Williams K.H."/>
            <person name="Hubbard S.S."/>
            <person name="Banfield J.F."/>
        </authorList>
    </citation>
    <scope>NUCLEOTIDE SEQUENCE [LARGE SCALE GENOMIC DNA]</scope>
</reference>
<name>A0A1F6BS20_9BACT</name>
<feature type="transmembrane region" description="Helical" evidence="1">
    <location>
        <begin position="37"/>
        <end position="56"/>
    </location>
</feature>
<dbReference type="EMBL" id="MFKK01000037">
    <property type="protein sequence ID" value="OGG39724.1"/>
    <property type="molecule type" value="Genomic_DNA"/>
</dbReference>
<dbReference type="Proteomes" id="UP000176996">
    <property type="component" value="Unassembled WGS sequence"/>
</dbReference>
<dbReference type="AlphaFoldDB" id="A0A1F6BS20"/>
<evidence type="ECO:0000313" key="2">
    <source>
        <dbReference type="EMBL" id="OGG39724.1"/>
    </source>
</evidence>
<gene>
    <name evidence="2" type="ORF">A3A21_00315</name>
</gene>
<proteinExistence type="predicted"/>
<accession>A0A1F6BS20</accession>
<evidence type="ECO:0000313" key="3">
    <source>
        <dbReference type="Proteomes" id="UP000176996"/>
    </source>
</evidence>
<comment type="caution">
    <text evidence="2">The sequence shown here is derived from an EMBL/GenBank/DDBJ whole genome shotgun (WGS) entry which is preliminary data.</text>
</comment>